<sequence>MRAMKCNLELRLLPSHMEDQEEEFSSRTSHGDHEQQQQLTILYNGRVCVSDVTELQARAILSLAAREVEETRKTPTSSSTVPVSSSSQLSTTPSNLSMNRSLQRFLQKRKNRIQSKSPYTVN</sequence>
<evidence type="ECO:0000256" key="2">
    <source>
        <dbReference type="RuleBase" id="RU369065"/>
    </source>
</evidence>
<dbReference type="AlphaFoldDB" id="A0A7J7CQQ8"/>
<feature type="compositionally biased region" description="Low complexity" evidence="3">
    <location>
        <begin position="74"/>
        <end position="97"/>
    </location>
</feature>
<dbReference type="Pfam" id="PF09425">
    <property type="entry name" value="Jas_motif"/>
    <property type="match status" value="1"/>
</dbReference>
<dbReference type="GO" id="GO:2000022">
    <property type="term" value="P:regulation of jasmonic acid mediated signaling pathway"/>
    <property type="evidence" value="ECO:0007669"/>
    <property type="project" value="UniProtKB-UniRule"/>
</dbReference>
<comment type="subcellular location">
    <subcellularLocation>
        <location evidence="2">Nucleus</location>
    </subcellularLocation>
</comment>
<dbReference type="SMART" id="SM00979">
    <property type="entry name" value="TIFY"/>
    <property type="match status" value="1"/>
</dbReference>
<dbReference type="GO" id="GO:0005634">
    <property type="term" value="C:nucleus"/>
    <property type="evidence" value="ECO:0007669"/>
    <property type="project" value="UniProtKB-SubCell"/>
</dbReference>
<dbReference type="PROSITE" id="PS51320">
    <property type="entry name" value="TIFY"/>
    <property type="match status" value="1"/>
</dbReference>
<dbReference type="InParanoid" id="A0A7J7CQQ8"/>
<comment type="caution">
    <text evidence="5">The sequence shown here is derived from an EMBL/GenBank/DDBJ whole genome shotgun (WGS) entry which is preliminary data.</text>
</comment>
<dbReference type="EMBL" id="JAAARO010000014">
    <property type="protein sequence ID" value="KAF5736338.1"/>
    <property type="molecule type" value="Genomic_DNA"/>
</dbReference>
<comment type="function">
    <text evidence="2">Repressor of jasmonate responses.</text>
</comment>
<evidence type="ECO:0000256" key="1">
    <source>
        <dbReference type="ARBA" id="ARBA00008614"/>
    </source>
</evidence>
<keyword evidence="2" id="KW-0539">Nucleus</keyword>
<accession>A0A7J7CQQ8</accession>
<keyword evidence="6" id="KW-1185">Reference proteome</keyword>
<comment type="similarity">
    <text evidence="1 2">Belongs to the TIFY/JAZ family.</text>
</comment>
<dbReference type="GO" id="GO:0009611">
    <property type="term" value="P:response to wounding"/>
    <property type="evidence" value="ECO:0007669"/>
    <property type="project" value="UniProtKB-UniRule"/>
</dbReference>
<gene>
    <name evidence="5" type="ORF">HS088_TW14G00480</name>
</gene>
<feature type="region of interest" description="Disordered" evidence="3">
    <location>
        <begin position="66"/>
        <end position="101"/>
    </location>
</feature>
<dbReference type="PANTHER" id="PTHR33077">
    <property type="entry name" value="PROTEIN TIFY 4A-RELATED-RELATED"/>
    <property type="match status" value="1"/>
</dbReference>
<dbReference type="InterPro" id="IPR018467">
    <property type="entry name" value="CCT_CS"/>
</dbReference>
<evidence type="ECO:0000313" key="5">
    <source>
        <dbReference type="EMBL" id="KAF5736338.1"/>
    </source>
</evidence>
<dbReference type="Proteomes" id="UP000593562">
    <property type="component" value="Unassembled WGS sequence"/>
</dbReference>
<dbReference type="GO" id="GO:0031347">
    <property type="term" value="P:regulation of defense response"/>
    <property type="evidence" value="ECO:0007669"/>
    <property type="project" value="UniProtKB-UniRule"/>
</dbReference>
<evidence type="ECO:0000313" key="6">
    <source>
        <dbReference type="Proteomes" id="UP000593562"/>
    </source>
</evidence>
<dbReference type="OrthoDB" id="782771at2759"/>
<dbReference type="FunCoup" id="A0A7J7CQQ8">
    <property type="interactions" value="64"/>
</dbReference>
<evidence type="ECO:0000256" key="3">
    <source>
        <dbReference type="SAM" id="MobiDB-lite"/>
    </source>
</evidence>
<dbReference type="Pfam" id="PF06200">
    <property type="entry name" value="tify"/>
    <property type="match status" value="1"/>
</dbReference>
<dbReference type="PANTHER" id="PTHR33077:SF17">
    <property type="entry name" value="PROTEIN TIFY 5B"/>
    <property type="match status" value="1"/>
</dbReference>
<dbReference type="InterPro" id="IPR010399">
    <property type="entry name" value="Tify_dom"/>
</dbReference>
<reference evidence="5 6" key="1">
    <citation type="journal article" date="2020" name="Nat. Commun.">
        <title>Genome of Tripterygium wilfordii and identification of cytochrome P450 involved in triptolide biosynthesis.</title>
        <authorList>
            <person name="Tu L."/>
            <person name="Su P."/>
            <person name="Zhang Z."/>
            <person name="Gao L."/>
            <person name="Wang J."/>
            <person name="Hu T."/>
            <person name="Zhou J."/>
            <person name="Zhang Y."/>
            <person name="Zhao Y."/>
            <person name="Liu Y."/>
            <person name="Song Y."/>
            <person name="Tong Y."/>
            <person name="Lu Y."/>
            <person name="Yang J."/>
            <person name="Xu C."/>
            <person name="Jia M."/>
            <person name="Peters R.J."/>
            <person name="Huang L."/>
            <person name="Gao W."/>
        </authorList>
    </citation>
    <scope>NUCLEOTIDE SEQUENCE [LARGE SCALE GENOMIC DNA]</scope>
    <source>
        <strain evidence="6">cv. XIE 37</strain>
        <tissue evidence="5">Leaf</tissue>
    </source>
</reference>
<evidence type="ECO:0000259" key="4">
    <source>
        <dbReference type="PROSITE" id="PS51320"/>
    </source>
</evidence>
<name>A0A7J7CQQ8_TRIWF</name>
<organism evidence="5 6">
    <name type="scientific">Tripterygium wilfordii</name>
    <name type="common">Thunder God vine</name>
    <dbReference type="NCBI Taxonomy" id="458696"/>
    <lineage>
        <taxon>Eukaryota</taxon>
        <taxon>Viridiplantae</taxon>
        <taxon>Streptophyta</taxon>
        <taxon>Embryophyta</taxon>
        <taxon>Tracheophyta</taxon>
        <taxon>Spermatophyta</taxon>
        <taxon>Magnoliopsida</taxon>
        <taxon>eudicotyledons</taxon>
        <taxon>Gunneridae</taxon>
        <taxon>Pentapetalae</taxon>
        <taxon>rosids</taxon>
        <taxon>fabids</taxon>
        <taxon>Celastrales</taxon>
        <taxon>Celastraceae</taxon>
        <taxon>Tripterygium</taxon>
    </lineage>
</organism>
<dbReference type="InterPro" id="IPR040390">
    <property type="entry name" value="TIFY/JAZ"/>
</dbReference>
<protein>
    <recommendedName>
        <fullName evidence="2">Protein TIFY</fullName>
    </recommendedName>
    <alternativeName>
        <fullName evidence="2">Jasmonate ZIM domain-containing protein</fullName>
    </alternativeName>
</protein>
<comment type="domain">
    <text evidence="2">The jas domain is required for interaction with COI1.</text>
</comment>
<keyword evidence="2" id="KW-1184">Jasmonic acid signaling pathway</keyword>
<feature type="domain" description="Tify" evidence="4">
    <location>
        <begin position="32"/>
        <end position="66"/>
    </location>
</feature>
<proteinExistence type="inferred from homology"/>
<feature type="region of interest" description="Disordered" evidence="3">
    <location>
        <begin position="17"/>
        <end position="36"/>
    </location>
</feature>